<keyword evidence="2 7" id="KW-0808">Transferase</keyword>
<dbReference type="InterPro" id="IPR001451">
    <property type="entry name" value="Hexapep"/>
</dbReference>
<dbReference type="Proteomes" id="UP000051450">
    <property type="component" value="Unassembled WGS sequence"/>
</dbReference>
<dbReference type="NCBIfam" id="TIGR03532">
    <property type="entry name" value="DapD_Ac"/>
    <property type="match status" value="1"/>
</dbReference>
<sequence>MMMATLDAHEIINFISTSKKKTPVKVYVKGDLAGIKVPDTIEDYLNDKAGVLFGDWADVEPFLKATPEITSSHIENETRNSAVPLLDLKKINARIEPGAVIRDQVLIGDNAVIMMGAIINIGAEIGKGTMIDMGAVLGGRAIVGENCHIGAGTVLAGVVEPPSATPVIIEDDVLIGGNVVVLEGVRVGKGAVVGAGAVVTKDVEPYTVVVGMPAKKVKDIDDKTKDKTEILADLRNI</sequence>
<evidence type="ECO:0000313" key="9">
    <source>
        <dbReference type="EMBL" id="KRK45417.1"/>
    </source>
</evidence>
<dbReference type="Pfam" id="PF00132">
    <property type="entry name" value="Hexapep"/>
    <property type="match status" value="1"/>
</dbReference>
<reference evidence="9 10" key="1">
    <citation type="journal article" date="2015" name="Genome Announc.">
        <title>Expanding the biotechnology potential of lactobacilli through comparative genomics of 213 strains and associated genera.</title>
        <authorList>
            <person name="Sun Z."/>
            <person name="Harris H.M."/>
            <person name="McCann A."/>
            <person name="Guo C."/>
            <person name="Argimon S."/>
            <person name="Zhang W."/>
            <person name="Yang X."/>
            <person name="Jeffery I.B."/>
            <person name="Cooney J.C."/>
            <person name="Kagawa T.F."/>
            <person name="Liu W."/>
            <person name="Song Y."/>
            <person name="Salvetti E."/>
            <person name="Wrobel A."/>
            <person name="Rasinkangas P."/>
            <person name="Parkhill J."/>
            <person name="Rea M.C."/>
            <person name="O'Sullivan O."/>
            <person name="Ritari J."/>
            <person name="Douillard F.P."/>
            <person name="Paul Ross R."/>
            <person name="Yang R."/>
            <person name="Briner A.E."/>
            <person name="Felis G.E."/>
            <person name="de Vos W.M."/>
            <person name="Barrangou R."/>
            <person name="Klaenhammer T.R."/>
            <person name="Caufield P.W."/>
            <person name="Cui Y."/>
            <person name="Zhang H."/>
            <person name="O'Toole P.W."/>
        </authorList>
    </citation>
    <scope>NUCLEOTIDE SEQUENCE [LARGE SCALE GENOMIC DNA]</scope>
    <source>
        <strain evidence="9 10">DSM 15638</strain>
    </source>
</reference>
<evidence type="ECO:0000256" key="7">
    <source>
        <dbReference type="HAMAP-Rule" id="MF_01691"/>
    </source>
</evidence>
<evidence type="ECO:0000256" key="3">
    <source>
        <dbReference type="ARBA" id="ARBA00022737"/>
    </source>
</evidence>
<dbReference type="Gene3D" id="3.30.70.250">
    <property type="entry name" value="Malonyl-CoA ACP transacylase, ACP-binding"/>
    <property type="match status" value="1"/>
</dbReference>
<dbReference type="InterPro" id="IPR018357">
    <property type="entry name" value="Hexapep_transf_CS"/>
</dbReference>
<proteinExistence type="inferred from homology"/>
<dbReference type="AlphaFoldDB" id="A0A0R1HIV5"/>
<evidence type="ECO:0000256" key="5">
    <source>
        <dbReference type="ARBA" id="ARBA00023154"/>
    </source>
</evidence>
<protein>
    <recommendedName>
        <fullName evidence="7">2,3,4,5-tetrahydropyridine-2,6-dicarboxylate N-acetyltransferase</fullName>
        <ecNumber evidence="7">2.3.1.89</ecNumber>
    </recommendedName>
    <alternativeName>
        <fullName evidence="7">Tetrahydrodipicolinate N-acetyltransferase</fullName>
        <shortName evidence="7">THP acetyltransferase</shortName>
        <shortName evidence="7">Tetrahydropicolinate acetylase</shortName>
    </alternativeName>
</protein>
<evidence type="ECO:0000256" key="1">
    <source>
        <dbReference type="ARBA" id="ARBA00022605"/>
    </source>
</evidence>
<dbReference type="HAMAP" id="MF_01691">
    <property type="entry name" value="DapH"/>
    <property type="match status" value="1"/>
</dbReference>
<organism evidence="9 10">
    <name type="scientific">Dellaglioa algida DSM 15638</name>
    <dbReference type="NCBI Taxonomy" id="1423719"/>
    <lineage>
        <taxon>Bacteria</taxon>
        <taxon>Bacillati</taxon>
        <taxon>Bacillota</taxon>
        <taxon>Bacilli</taxon>
        <taxon>Lactobacillales</taxon>
        <taxon>Lactobacillaceae</taxon>
        <taxon>Dellaglioa</taxon>
    </lineage>
</organism>
<name>A0A0R1HIV5_9LACO</name>
<comment type="catalytic activity">
    <reaction evidence="7">
        <text>(S)-2,3,4,5-tetrahydrodipicolinate + acetyl-CoA + H2O = L-2-acetamido-6-oxoheptanedioate + CoA</text>
        <dbReference type="Rhea" id="RHEA:13085"/>
        <dbReference type="ChEBI" id="CHEBI:15377"/>
        <dbReference type="ChEBI" id="CHEBI:16845"/>
        <dbReference type="ChEBI" id="CHEBI:57287"/>
        <dbReference type="ChEBI" id="CHEBI:57288"/>
        <dbReference type="ChEBI" id="CHEBI:58117"/>
        <dbReference type="EC" id="2.3.1.89"/>
    </reaction>
</comment>
<dbReference type="PANTHER" id="PTHR43300:SF10">
    <property type="entry name" value="2,3,4,5-TETRAHYDROPYRIDINE-2,6-DICARBOXYLATE N-ACETYLTRANSFERASE"/>
    <property type="match status" value="1"/>
</dbReference>
<dbReference type="PROSITE" id="PS00101">
    <property type="entry name" value="HEXAPEP_TRANSFERASES"/>
    <property type="match status" value="1"/>
</dbReference>
<dbReference type="PATRIC" id="fig|1423719.4.peg.1560"/>
<dbReference type="SUPFAM" id="SSF51161">
    <property type="entry name" value="Trimeric LpxA-like enzymes"/>
    <property type="match status" value="1"/>
</dbReference>
<evidence type="ECO:0000256" key="6">
    <source>
        <dbReference type="ARBA" id="ARBA00023315"/>
    </source>
</evidence>
<keyword evidence="3 7" id="KW-0677">Repeat</keyword>
<evidence type="ECO:0000259" key="8">
    <source>
        <dbReference type="Pfam" id="PF08503"/>
    </source>
</evidence>
<comment type="pathway">
    <text evidence="7">Amino-acid biosynthesis; L-lysine biosynthesis via DAP pathway; LL-2,6-diaminopimelate from (S)-tetrahydrodipicolinate (acetylase route): step 1/3.</text>
</comment>
<dbReference type="InterPro" id="IPR019873">
    <property type="entry name" value="DapH"/>
</dbReference>
<dbReference type="Pfam" id="PF08503">
    <property type="entry name" value="DapH_N"/>
    <property type="match status" value="1"/>
</dbReference>
<dbReference type="InterPro" id="IPR013710">
    <property type="entry name" value="DapH_N"/>
</dbReference>
<comment type="caution">
    <text evidence="9">The sequence shown here is derived from an EMBL/GenBank/DDBJ whole genome shotgun (WGS) entry which is preliminary data.</text>
</comment>
<dbReference type="EC" id="2.3.1.89" evidence="7"/>
<dbReference type="InterPro" id="IPR011004">
    <property type="entry name" value="Trimer_LpxA-like_sf"/>
</dbReference>
<dbReference type="InterPro" id="IPR050179">
    <property type="entry name" value="Trans_hexapeptide_repeat"/>
</dbReference>
<dbReference type="UniPathway" id="UPA00034">
    <property type="reaction ID" value="UER00022"/>
</dbReference>
<dbReference type="EMBL" id="AZDI01000009">
    <property type="protein sequence ID" value="KRK45417.1"/>
    <property type="molecule type" value="Genomic_DNA"/>
</dbReference>
<keyword evidence="4 7" id="KW-0220">Diaminopimelate biosynthesis</keyword>
<comment type="similarity">
    <text evidence="7">Belongs to the transferase hexapeptide repeat family. DapH subfamily.</text>
</comment>
<dbReference type="STRING" id="1423719.FC66_GL001534"/>
<dbReference type="Gene3D" id="2.160.10.10">
    <property type="entry name" value="Hexapeptide repeat proteins"/>
    <property type="match status" value="1"/>
</dbReference>
<comment type="function">
    <text evidence="7">Catalyzes the transfer of an acetyl group from acetyl-CoA to tetrahydrodipicolinate.</text>
</comment>
<dbReference type="Pfam" id="PF14602">
    <property type="entry name" value="Hexapep_2"/>
    <property type="match status" value="1"/>
</dbReference>
<keyword evidence="10" id="KW-1185">Reference proteome</keyword>
<keyword evidence="1 7" id="KW-0028">Amino-acid biosynthesis</keyword>
<gene>
    <name evidence="7" type="primary">dapH</name>
    <name evidence="9" type="ORF">FC66_GL001534</name>
</gene>
<dbReference type="GO" id="GO:0047200">
    <property type="term" value="F:tetrahydrodipicolinate N-acetyltransferase activity"/>
    <property type="evidence" value="ECO:0007669"/>
    <property type="project" value="UniProtKB-UniRule"/>
</dbReference>
<evidence type="ECO:0000256" key="4">
    <source>
        <dbReference type="ARBA" id="ARBA00022915"/>
    </source>
</evidence>
<feature type="domain" description="2,3,4,5-tetrahydropyridine-2,6-dicarboxylate N-acetyltransferase N-terminal" evidence="8">
    <location>
        <begin position="6"/>
        <end position="88"/>
    </location>
</feature>
<evidence type="ECO:0000313" key="10">
    <source>
        <dbReference type="Proteomes" id="UP000051450"/>
    </source>
</evidence>
<accession>A0A0R1HIV5</accession>
<dbReference type="GO" id="GO:0019877">
    <property type="term" value="P:diaminopimelate biosynthetic process"/>
    <property type="evidence" value="ECO:0007669"/>
    <property type="project" value="UniProtKB-UniRule"/>
</dbReference>
<dbReference type="PANTHER" id="PTHR43300">
    <property type="entry name" value="ACETYLTRANSFERASE"/>
    <property type="match status" value="1"/>
</dbReference>
<keyword evidence="5 7" id="KW-0457">Lysine biosynthesis</keyword>
<keyword evidence="6 7" id="KW-0012">Acyltransferase</keyword>
<dbReference type="GO" id="GO:0009089">
    <property type="term" value="P:lysine biosynthetic process via diaminopimelate"/>
    <property type="evidence" value="ECO:0007669"/>
    <property type="project" value="UniProtKB-UniRule"/>
</dbReference>
<evidence type="ECO:0000256" key="2">
    <source>
        <dbReference type="ARBA" id="ARBA00022679"/>
    </source>
</evidence>